<accession>A0A542ELL1</accession>
<proteinExistence type="inferred from homology"/>
<evidence type="ECO:0000313" key="9">
    <source>
        <dbReference type="EMBL" id="TQJ16229.1"/>
    </source>
</evidence>
<dbReference type="GO" id="GO:0005886">
    <property type="term" value="C:plasma membrane"/>
    <property type="evidence" value="ECO:0007669"/>
    <property type="project" value="UniProtKB-SubCell"/>
</dbReference>
<evidence type="ECO:0000313" key="10">
    <source>
        <dbReference type="Proteomes" id="UP000316298"/>
    </source>
</evidence>
<feature type="transmembrane region" description="Helical" evidence="7">
    <location>
        <begin position="110"/>
        <end position="131"/>
    </location>
</feature>
<feature type="transmembrane region" description="Helical" evidence="7">
    <location>
        <begin position="191"/>
        <end position="213"/>
    </location>
</feature>
<reference evidence="9 10" key="1">
    <citation type="submission" date="2019-06" db="EMBL/GenBank/DDBJ databases">
        <title>Sequencing the genomes of 1000 actinobacteria strains.</title>
        <authorList>
            <person name="Klenk H.-P."/>
        </authorList>
    </citation>
    <scope>NUCLEOTIDE SEQUENCE [LARGE SCALE GENOMIC DNA]</scope>
    <source>
        <strain evidence="9 10">DSM 17305</strain>
    </source>
</reference>
<dbReference type="Pfam" id="PF00528">
    <property type="entry name" value="BPD_transp_1"/>
    <property type="match status" value="1"/>
</dbReference>
<evidence type="ECO:0000256" key="7">
    <source>
        <dbReference type="RuleBase" id="RU363032"/>
    </source>
</evidence>
<evidence type="ECO:0000256" key="4">
    <source>
        <dbReference type="ARBA" id="ARBA00022692"/>
    </source>
</evidence>
<comment type="subcellular location">
    <subcellularLocation>
        <location evidence="1 7">Cell membrane</location>
        <topology evidence="1 7">Multi-pass membrane protein</topology>
    </subcellularLocation>
</comment>
<keyword evidence="5 7" id="KW-1133">Transmembrane helix</keyword>
<dbReference type="OrthoDB" id="9804439at2"/>
<dbReference type="InterPro" id="IPR051393">
    <property type="entry name" value="ABC_transporter_permease"/>
</dbReference>
<comment type="similarity">
    <text evidence="7">Belongs to the binding-protein-dependent transport system permease family.</text>
</comment>
<dbReference type="PROSITE" id="PS50928">
    <property type="entry name" value="ABC_TM1"/>
    <property type="match status" value="1"/>
</dbReference>
<dbReference type="GO" id="GO:0055085">
    <property type="term" value="P:transmembrane transport"/>
    <property type="evidence" value="ECO:0007669"/>
    <property type="project" value="InterPro"/>
</dbReference>
<dbReference type="RefSeq" id="WP_141851820.1">
    <property type="nucleotide sequence ID" value="NZ_BAAAKA010000008.1"/>
</dbReference>
<feature type="transmembrane region" description="Helical" evidence="7">
    <location>
        <begin position="49"/>
        <end position="76"/>
    </location>
</feature>
<name>A0A542ELL1_9ACTN</name>
<feature type="transmembrane region" description="Helical" evidence="7">
    <location>
        <begin position="248"/>
        <end position="270"/>
    </location>
</feature>
<keyword evidence="4 7" id="KW-0812">Transmembrane</keyword>
<evidence type="ECO:0000256" key="5">
    <source>
        <dbReference type="ARBA" id="ARBA00022989"/>
    </source>
</evidence>
<comment type="caution">
    <text evidence="9">The sequence shown here is derived from an EMBL/GenBank/DDBJ whole genome shotgun (WGS) entry which is preliminary data.</text>
</comment>
<evidence type="ECO:0000256" key="6">
    <source>
        <dbReference type="ARBA" id="ARBA00023136"/>
    </source>
</evidence>
<evidence type="ECO:0000256" key="3">
    <source>
        <dbReference type="ARBA" id="ARBA00022475"/>
    </source>
</evidence>
<feature type="transmembrane region" description="Helical" evidence="7">
    <location>
        <begin position="308"/>
        <end position="328"/>
    </location>
</feature>
<gene>
    <name evidence="9" type="ORF">FB475_0318</name>
</gene>
<dbReference type="PANTHER" id="PTHR30193">
    <property type="entry name" value="ABC TRANSPORTER PERMEASE PROTEIN"/>
    <property type="match status" value="1"/>
</dbReference>
<keyword evidence="2 7" id="KW-0813">Transport</keyword>
<evidence type="ECO:0000259" key="8">
    <source>
        <dbReference type="PROSITE" id="PS50928"/>
    </source>
</evidence>
<feature type="domain" description="ABC transmembrane type-1" evidence="8">
    <location>
        <begin position="106"/>
        <end position="324"/>
    </location>
</feature>
<dbReference type="CDD" id="cd06261">
    <property type="entry name" value="TM_PBP2"/>
    <property type="match status" value="1"/>
</dbReference>
<dbReference type="Proteomes" id="UP000316298">
    <property type="component" value="Unassembled WGS sequence"/>
</dbReference>
<dbReference type="AlphaFoldDB" id="A0A542ELL1"/>
<dbReference type="InterPro" id="IPR000515">
    <property type="entry name" value="MetI-like"/>
</dbReference>
<dbReference type="EMBL" id="VFMM01000001">
    <property type="protein sequence ID" value="TQJ16229.1"/>
    <property type="molecule type" value="Genomic_DNA"/>
</dbReference>
<feature type="transmembrane region" description="Helical" evidence="7">
    <location>
        <begin position="143"/>
        <end position="160"/>
    </location>
</feature>
<sequence>MPSDSRTAVAGQPVVETLTQVAEGGGDAPRARRRKHKLSPLAKREERRFWLFLLPWVIGFIGFGAGPLIGSIVLSLTNYSLLSAPKFTGLANYRRMFEDPLFYKSMANTAYFGIASVVLSVVFTLLIAILLNQNVQGLWFFRMIFYLPSVVAGIATALLWKNILDPDFGLINLVLGWFGIQGPGWLQSPQWSIAGLVLMSVWGAGNTIVIYLAGLQSIPATFYEAARLDGAGTWQRFRHVTIPMMSPVIFFNVITGLIGSLQAYVLILIMTGGPSSGSAGGPENSTLVIGLYIYRQAFQYYDFGYASALSWALFFVIMLITAIQFALAKRWVYYDGK</sequence>
<evidence type="ECO:0000256" key="2">
    <source>
        <dbReference type="ARBA" id="ARBA00022448"/>
    </source>
</evidence>
<dbReference type="InterPro" id="IPR035906">
    <property type="entry name" value="MetI-like_sf"/>
</dbReference>
<organism evidence="9 10">
    <name type="scientific">Kribbella jejuensis</name>
    <dbReference type="NCBI Taxonomy" id="236068"/>
    <lineage>
        <taxon>Bacteria</taxon>
        <taxon>Bacillati</taxon>
        <taxon>Actinomycetota</taxon>
        <taxon>Actinomycetes</taxon>
        <taxon>Propionibacteriales</taxon>
        <taxon>Kribbellaceae</taxon>
        <taxon>Kribbella</taxon>
    </lineage>
</organism>
<dbReference type="PANTHER" id="PTHR30193:SF1">
    <property type="entry name" value="ABC TRANSPORTER PERMEASE PROTEIN YESP-RELATED"/>
    <property type="match status" value="1"/>
</dbReference>
<keyword evidence="6 7" id="KW-0472">Membrane</keyword>
<keyword evidence="10" id="KW-1185">Reference proteome</keyword>
<dbReference type="SUPFAM" id="SSF161098">
    <property type="entry name" value="MetI-like"/>
    <property type="match status" value="1"/>
</dbReference>
<evidence type="ECO:0000256" key="1">
    <source>
        <dbReference type="ARBA" id="ARBA00004651"/>
    </source>
</evidence>
<keyword evidence="3" id="KW-1003">Cell membrane</keyword>
<dbReference type="Gene3D" id="1.10.3720.10">
    <property type="entry name" value="MetI-like"/>
    <property type="match status" value="1"/>
</dbReference>
<protein>
    <submittedName>
        <fullName evidence="9">Carbohydrate ABC transporter membrane protein 1 (CUT1 family)</fullName>
    </submittedName>
</protein>